<feature type="transmembrane region" description="Helical" evidence="11">
    <location>
        <begin position="621"/>
        <end position="649"/>
    </location>
</feature>
<dbReference type="SMART" id="SM00060">
    <property type="entry name" value="FN3"/>
    <property type="match status" value="4"/>
</dbReference>
<evidence type="ECO:0000259" key="13">
    <source>
        <dbReference type="PROSITE" id="PS50835"/>
    </source>
</evidence>
<dbReference type="InterPro" id="IPR052672">
    <property type="entry name" value="Type1_Cytokine_Rcpt_Type2"/>
</dbReference>
<reference evidence="15" key="3">
    <citation type="submission" date="2025-09" db="UniProtKB">
        <authorList>
            <consortium name="Ensembl"/>
        </authorList>
    </citation>
    <scope>IDENTIFICATION</scope>
</reference>
<keyword evidence="5" id="KW-0677">Repeat</keyword>
<dbReference type="InterPro" id="IPR036116">
    <property type="entry name" value="FN3_sf"/>
</dbReference>
<sequence length="829" mass="93408">MAVFLISILVVMLSHINGDNTAVPSLLPCAEVETQTPHVLLGSSATASCHIRENCPLTKGQEFHVKWYLNNLPILGNLSSNHSSQTYVAFIRSFTDAQGYLECHVCLEYDCQVVGGLQIRGGYPPEAPQNLSCLTNFTLPETVTCLWSPGHDTHLPTNYTFHTKRKHLSSVEMSAYTMPSGVHSITLLRPSFYLFSKMEVYVEAVNALGQATSQSLLYVPVESAKFDPPKILQMKPNTYGCLKFSWSLSKDQEWIYLRGLNVELHLHAINSEHSAKEKVILKKLNVHKDLETCGLLHGTEHQARIRIKYKQGRWSDWSNSAVGTTLEKAPTGRLDTWLKILEEETPNYYIIDMAWKPSKQFRANGKNILYFVFMVHQDTSKSKLCITSKDHCSFYINKHVQRVYLTVKNDAGAARPKAVPVLQTRALGSVSSMSVLPYSDRALLVQWEGPASPVLTGYVLEWRQLSANSSSLVSFHLLDANQSSALVSDGIEPYKPYEILLYTKYGKEIGSPHTDLAYSKQKAPSTAPTLIFREIWHSHAELFWNEIPLEQRNGIVRSYRIFYWEEQDGKVKVIESDQKKRRVVLRDLKPQAVYRAFIMVRTDGGSINGSFVTLQAGSVDAFSIILIAIPSCVGIILCLIIIISSSWLTKHTWLKIWPKVPDPANSSIRKWKSDKSLQDSNKNGQEPVLQFLSHFSLVDLLEKELETASDKTENWRRYSSTEEDYLPGGSQSSYPFSEEGSNAVPYATLVFSGPYRSQSSPPVYLRSDSTQPLLQEENLQSPSQYVNVCAQRVFFSTCQDVSEEQGEGLFFEGFPLLNSVDIKDFSCET</sequence>
<feature type="domain" description="Fibronectin type-III" evidence="14">
    <location>
        <begin position="524"/>
        <end position="622"/>
    </location>
</feature>
<protein>
    <recommendedName>
        <fullName evidence="17">Granulocyte colony-stimulating factor receptor</fullName>
    </recommendedName>
</protein>
<evidence type="ECO:0000256" key="3">
    <source>
        <dbReference type="ARBA" id="ARBA00022692"/>
    </source>
</evidence>
<dbReference type="Gene3D" id="2.60.40.10">
    <property type="entry name" value="Immunoglobulins"/>
    <property type="match status" value="5"/>
</dbReference>
<evidence type="ECO:0000256" key="2">
    <source>
        <dbReference type="ARBA" id="ARBA00008921"/>
    </source>
</evidence>
<dbReference type="InterPro" id="IPR036179">
    <property type="entry name" value="Ig-like_dom_sf"/>
</dbReference>
<reference evidence="15 16" key="1">
    <citation type="submission" date="2020-06" db="EMBL/GenBank/DDBJ databases">
        <authorList>
            <consortium name="Wellcome Sanger Institute Data Sharing"/>
        </authorList>
    </citation>
    <scope>NUCLEOTIDE SEQUENCE [LARGE SCALE GENOMIC DNA]</scope>
</reference>
<dbReference type="PROSITE" id="PS50853">
    <property type="entry name" value="FN3"/>
    <property type="match status" value="2"/>
</dbReference>
<accession>A0AAY4D6F7</accession>
<keyword evidence="10" id="KW-0393">Immunoglobulin domain</keyword>
<evidence type="ECO:0000256" key="5">
    <source>
        <dbReference type="ARBA" id="ARBA00022737"/>
    </source>
</evidence>
<keyword evidence="8" id="KW-0675">Receptor</keyword>
<dbReference type="PANTHER" id="PTHR48423:SF1">
    <property type="entry name" value="INTERLEUKIN-27 RECEPTOR SUBUNIT ALPHA"/>
    <property type="match status" value="1"/>
</dbReference>
<dbReference type="InterPro" id="IPR003961">
    <property type="entry name" value="FN3_dom"/>
</dbReference>
<dbReference type="PANTHER" id="PTHR48423">
    <property type="entry name" value="INTERLEUKIN-27 RECEPTOR SUBUNIT ALPHA"/>
    <property type="match status" value="1"/>
</dbReference>
<evidence type="ECO:0000313" key="15">
    <source>
        <dbReference type="Ensembl" id="ENSDCDP00010040983.1"/>
    </source>
</evidence>
<dbReference type="Ensembl" id="ENSDCDT00010050921.1">
    <property type="protein sequence ID" value="ENSDCDP00010040983.1"/>
    <property type="gene ID" value="ENSDCDG00010026090.1"/>
</dbReference>
<evidence type="ECO:0000256" key="9">
    <source>
        <dbReference type="ARBA" id="ARBA00023180"/>
    </source>
</evidence>
<organism evidence="15 16">
    <name type="scientific">Denticeps clupeoides</name>
    <name type="common">denticle herring</name>
    <dbReference type="NCBI Taxonomy" id="299321"/>
    <lineage>
        <taxon>Eukaryota</taxon>
        <taxon>Metazoa</taxon>
        <taxon>Chordata</taxon>
        <taxon>Craniata</taxon>
        <taxon>Vertebrata</taxon>
        <taxon>Euteleostomi</taxon>
        <taxon>Actinopterygii</taxon>
        <taxon>Neopterygii</taxon>
        <taxon>Teleostei</taxon>
        <taxon>Clupei</taxon>
        <taxon>Clupeiformes</taxon>
        <taxon>Denticipitoidei</taxon>
        <taxon>Denticipitidae</taxon>
        <taxon>Denticeps</taxon>
    </lineage>
</organism>
<reference evidence="15" key="2">
    <citation type="submission" date="2025-08" db="UniProtKB">
        <authorList>
            <consortium name="Ensembl"/>
        </authorList>
    </citation>
    <scope>IDENTIFICATION</scope>
</reference>
<keyword evidence="6 11" id="KW-1133">Transmembrane helix</keyword>
<feature type="domain" description="Ig-like" evidence="13">
    <location>
        <begin position="24"/>
        <end position="132"/>
    </location>
</feature>
<keyword evidence="4 12" id="KW-0732">Signal</keyword>
<keyword evidence="16" id="KW-1185">Reference proteome</keyword>
<keyword evidence="7 11" id="KW-0472">Membrane</keyword>
<feature type="chain" id="PRO_5044234910" description="Granulocyte colony-stimulating factor receptor" evidence="12">
    <location>
        <begin position="19"/>
        <end position="829"/>
    </location>
</feature>
<keyword evidence="9" id="KW-0325">Glycoprotein</keyword>
<evidence type="ECO:0000313" key="16">
    <source>
        <dbReference type="Proteomes" id="UP000694580"/>
    </source>
</evidence>
<dbReference type="GeneTree" id="ENSGT00940000158915"/>
<feature type="domain" description="Fibronectin type-III" evidence="14">
    <location>
        <begin position="429"/>
        <end position="523"/>
    </location>
</feature>
<name>A0AAY4D6F7_9TELE</name>
<feature type="signal peptide" evidence="12">
    <location>
        <begin position="1"/>
        <end position="18"/>
    </location>
</feature>
<dbReference type="Pfam" id="PF06328">
    <property type="entry name" value="Lep_receptor_Ig"/>
    <property type="match status" value="1"/>
</dbReference>
<comment type="similarity">
    <text evidence="2">Belongs to the type I cytokine receptor family. Type 2 subfamily.</text>
</comment>
<evidence type="ECO:0000256" key="10">
    <source>
        <dbReference type="ARBA" id="ARBA00023319"/>
    </source>
</evidence>
<evidence type="ECO:0000256" key="6">
    <source>
        <dbReference type="ARBA" id="ARBA00022989"/>
    </source>
</evidence>
<keyword evidence="3 11" id="KW-0812">Transmembrane</keyword>
<evidence type="ECO:0000259" key="14">
    <source>
        <dbReference type="PROSITE" id="PS50853"/>
    </source>
</evidence>
<dbReference type="InterPro" id="IPR010457">
    <property type="entry name" value="IgC2-like_lig-bd"/>
</dbReference>
<gene>
    <name evidence="15" type="primary">CSF3R</name>
</gene>
<dbReference type="PROSITE" id="PS50835">
    <property type="entry name" value="IG_LIKE"/>
    <property type="match status" value="1"/>
</dbReference>
<dbReference type="AlphaFoldDB" id="A0AAY4D6F7"/>
<dbReference type="InterPro" id="IPR007110">
    <property type="entry name" value="Ig-like_dom"/>
</dbReference>
<evidence type="ECO:0000256" key="1">
    <source>
        <dbReference type="ARBA" id="ARBA00004479"/>
    </source>
</evidence>
<evidence type="ECO:0008006" key="17">
    <source>
        <dbReference type="Google" id="ProtNLM"/>
    </source>
</evidence>
<dbReference type="GO" id="GO:0005886">
    <property type="term" value="C:plasma membrane"/>
    <property type="evidence" value="ECO:0007669"/>
    <property type="project" value="UniProtKB-ARBA"/>
</dbReference>
<dbReference type="CDD" id="cd00063">
    <property type="entry name" value="FN3"/>
    <property type="match status" value="2"/>
</dbReference>
<dbReference type="Proteomes" id="UP000694580">
    <property type="component" value="Chromosome 5"/>
</dbReference>
<evidence type="ECO:0000256" key="8">
    <source>
        <dbReference type="ARBA" id="ARBA00023170"/>
    </source>
</evidence>
<dbReference type="SUPFAM" id="SSF48726">
    <property type="entry name" value="Immunoglobulin"/>
    <property type="match status" value="1"/>
</dbReference>
<evidence type="ECO:0000256" key="7">
    <source>
        <dbReference type="ARBA" id="ARBA00023136"/>
    </source>
</evidence>
<dbReference type="FunFam" id="2.60.40.10:FF:000465">
    <property type="entry name" value="Granulocyte colony-stimulating factor receptor"/>
    <property type="match status" value="1"/>
</dbReference>
<evidence type="ECO:0000256" key="12">
    <source>
        <dbReference type="SAM" id="SignalP"/>
    </source>
</evidence>
<comment type="subcellular location">
    <subcellularLocation>
        <location evidence="1">Membrane</location>
        <topology evidence="1">Single-pass type I membrane protein</topology>
    </subcellularLocation>
</comment>
<evidence type="ECO:0000256" key="11">
    <source>
        <dbReference type="SAM" id="Phobius"/>
    </source>
</evidence>
<evidence type="ECO:0000256" key="4">
    <source>
        <dbReference type="ARBA" id="ARBA00022729"/>
    </source>
</evidence>
<proteinExistence type="inferred from homology"/>
<dbReference type="InterPro" id="IPR013783">
    <property type="entry name" value="Ig-like_fold"/>
</dbReference>
<dbReference type="SUPFAM" id="SSF49265">
    <property type="entry name" value="Fibronectin type III"/>
    <property type="match status" value="3"/>
</dbReference>